<evidence type="ECO:0000256" key="10">
    <source>
        <dbReference type="ARBA" id="ARBA00022915"/>
    </source>
</evidence>
<dbReference type="InterPro" id="IPR012080">
    <property type="entry name" value="Asp_semialdehyde_DH"/>
</dbReference>
<dbReference type="InterPro" id="IPR000534">
    <property type="entry name" value="Semialdehyde_DH_NAD-bd"/>
</dbReference>
<evidence type="ECO:0000256" key="7">
    <source>
        <dbReference type="ARBA" id="ARBA00022605"/>
    </source>
</evidence>
<dbReference type="InterPro" id="IPR005986">
    <property type="entry name" value="Asp_semialdehyde_DH_beta"/>
</dbReference>
<dbReference type="Pfam" id="PF02774">
    <property type="entry name" value="Semialdhyde_dhC"/>
    <property type="match status" value="1"/>
</dbReference>
<dbReference type="PANTHER" id="PTHR46278">
    <property type="entry name" value="DEHYDROGENASE, PUTATIVE-RELATED"/>
    <property type="match status" value="1"/>
</dbReference>
<accession>A0A6L2R509</accession>
<evidence type="ECO:0000256" key="5">
    <source>
        <dbReference type="ARBA" id="ARBA00011738"/>
    </source>
</evidence>
<evidence type="ECO:0000256" key="3">
    <source>
        <dbReference type="ARBA" id="ARBA00005097"/>
    </source>
</evidence>
<dbReference type="PANTHER" id="PTHR46278:SF2">
    <property type="entry name" value="ASPARTATE-SEMIALDEHYDE DEHYDROGENASE"/>
    <property type="match status" value="1"/>
</dbReference>
<dbReference type="EMBL" id="BLLL01000003">
    <property type="protein sequence ID" value="GFH62660.1"/>
    <property type="molecule type" value="Genomic_DNA"/>
</dbReference>
<dbReference type="InterPro" id="IPR036291">
    <property type="entry name" value="NAD(P)-bd_dom_sf"/>
</dbReference>
<evidence type="ECO:0000313" key="18">
    <source>
        <dbReference type="EMBL" id="GFH62660.1"/>
    </source>
</evidence>
<dbReference type="NCBIfam" id="NF011456">
    <property type="entry name" value="PRK14874.1"/>
    <property type="match status" value="1"/>
</dbReference>
<evidence type="ECO:0000256" key="13">
    <source>
        <dbReference type="ARBA" id="ARBA00023167"/>
    </source>
</evidence>
<dbReference type="EC" id="1.2.1.11" evidence="6 15"/>
<dbReference type="SUPFAM" id="SSF51735">
    <property type="entry name" value="NAD(P)-binding Rossmann-fold domains"/>
    <property type="match status" value="1"/>
</dbReference>
<dbReference type="PIRSF" id="PIRSF000148">
    <property type="entry name" value="ASA_dh"/>
    <property type="match status" value="1"/>
</dbReference>
<dbReference type="NCBIfam" id="TIGR01296">
    <property type="entry name" value="asd_B"/>
    <property type="match status" value="1"/>
</dbReference>
<dbReference type="CDD" id="cd18131">
    <property type="entry name" value="ASADH_C_bac_euk_like"/>
    <property type="match status" value="1"/>
</dbReference>
<dbReference type="SUPFAM" id="SSF55347">
    <property type="entry name" value="Glyceraldehyde-3-phosphate dehydrogenase-like, C-terminal domain"/>
    <property type="match status" value="1"/>
</dbReference>
<feature type="binding site" evidence="15">
    <location>
        <position position="105"/>
    </location>
    <ligand>
        <name>phosphate</name>
        <dbReference type="ChEBI" id="CHEBI:43474"/>
    </ligand>
</feature>
<comment type="pathway">
    <text evidence="3 15">Amino-acid biosynthesis; L-threonine biosynthesis; L-threonine from L-aspartate: step 2/5.</text>
</comment>
<dbReference type="GO" id="GO:0051287">
    <property type="term" value="F:NAD binding"/>
    <property type="evidence" value="ECO:0007669"/>
    <property type="project" value="InterPro"/>
</dbReference>
<feature type="binding site" evidence="15">
    <location>
        <position position="240"/>
    </location>
    <ligand>
        <name>substrate</name>
    </ligand>
</feature>
<feature type="binding site" evidence="15">
    <location>
        <begin position="164"/>
        <end position="165"/>
    </location>
    <ligand>
        <name>NADP(+)</name>
        <dbReference type="ChEBI" id="CHEBI:58349"/>
    </ligand>
</feature>
<dbReference type="Proteomes" id="UP000505077">
    <property type="component" value="Unassembled WGS sequence"/>
</dbReference>
<dbReference type="GO" id="GO:0019877">
    <property type="term" value="P:diaminopimelate biosynthetic process"/>
    <property type="evidence" value="ECO:0007669"/>
    <property type="project" value="UniProtKB-UniRule"/>
</dbReference>
<feature type="binding site" evidence="15">
    <location>
        <position position="161"/>
    </location>
    <ligand>
        <name>substrate</name>
    </ligand>
</feature>
<organism evidence="18 19">
    <name type="scientific">Candidatus Desulfovibrio kirbyi</name>
    <dbReference type="NCBI Taxonomy" id="2696086"/>
    <lineage>
        <taxon>Bacteria</taxon>
        <taxon>Pseudomonadati</taxon>
        <taxon>Thermodesulfobacteriota</taxon>
        <taxon>Desulfovibrionia</taxon>
        <taxon>Desulfovibrionales</taxon>
        <taxon>Desulfovibrionaceae</taxon>
        <taxon>Desulfovibrio</taxon>
    </lineage>
</organism>
<keyword evidence="9 15" id="KW-0521">NADP</keyword>
<comment type="pathway">
    <text evidence="2 15">Amino-acid biosynthesis; L-lysine biosynthesis via DAP pathway; (S)-tetrahydrodipicolinate from L-aspartate: step 2/4.</text>
</comment>
<dbReference type="HAMAP" id="MF_02121">
    <property type="entry name" value="ASADH"/>
    <property type="match status" value="1"/>
</dbReference>
<proteinExistence type="inferred from homology"/>
<dbReference type="GO" id="GO:0050661">
    <property type="term" value="F:NADP binding"/>
    <property type="evidence" value="ECO:0007669"/>
    <property type="project" value="UniProtKB-UniRule"/>
</dbReference>
<comment type="caution">
    <text evidence="18">The sequence shown here is derived from an EMBL/GenBank/DDBJ whole genome shotgun (WGS) entry which is preliminary data.</text>
</comment>
<evidence type="ECO:0000256" key="6">
    <source>
        <dbReference type="ARBA" id="ARBA00013120"/>
    </source>
</evidence>
<evidence type="ECO:0000259" key="17">
    <source>
        <dbReference type="SMART" id="SM00859"/>
    </source>
</evidence>
<keyword evidence="11 15" id="KW-0560">Oxidoreductase</keyword>
<protein>
    <recommendedName>
        <fullName evidence="6 15">Aspartate-semialdehyde dehydrogenase</fullName>
        <shortName evidence="15">ASA dehydrogenase</shortName>
        <shortName evidence="15">ASADH</shortName>
        <ecNumber evidence="6 15">1.2.1.11</ecNumber>
    </recommendedName>
    <alternativeName>
        <fullName evidence="15">Aspartate-beta-semialdehyde dehydrogenase</fullName>
    </alternativeName>
</protein>
<sequence>MTTHMTKPLTVAVVGATGAVGREMIRTLFDRKFPATDVRAFASARSAGSTLPYGDKKLPVEELKEDSFTDIQLALFSAGGAASQIFAPHAVRAGCVVVDNSAAWRMDERCPLVVPEVNPDHLDRHKGIIANPNCSTIQMVVVLKPLHDNATIRRVVVSTYQAVSGAGQKGVDELERQTRSLFNARDTENKVYPHRIAFNILPQIDIFLENEYTKEEMKMTNETVKILDDPAVKVTATCVRVPVFYGHAESVNVETAKKISAAQARALLSQAPGITVYDNPRELMYPMPLLAAGEDMTFVGRIREDESHETALNMWIVADNLRKGAALNAVQIAEALCARELVRVPDTNAFLQ</sequence>
<dbReference type="InterPro" id="IPR012280">
    <property type="entry name" value="Semialdhyde_DH_dimer_dom"/>
</dbReference>
<dbReference type="GO" id="GO:0009089">
    <property type="term" value="P:lysine biosynthetic process via diaminopimelate"/>
    <property type="evidence" value="ECO:0007669"/>
    <property type="project" value="UniProtKB-UniRule"/>
</dbReference>
<dbReference type="Gene3D" id="3.40.50.720">
    <property type="entry name" value="NAD(P)-binding Rossmann-like Domain"/>
    <property type="match status" value="1"/>
</dbReference>
<keyword evidence="7 15" id="KW-0028">Amino-acid biosynthesis</keyword>
<evidence type="ECO:0000256" key="14">
    <source>
        <dbReference type="ARBA" id="ARBA00047891"/>
    </source>
</evidence>
<reference evidence="18 19" key="1">
    <citation type="journal article" date="2020" name="ISME J.">
        <title>Parallel Reductive Genome Evolution in Desulfovibrio Ectosymbionts Independently Acquired by Trichonympha Protists in the Termite Gut.</title>
        <authorList>
            <person name="Takeuchi M."/>
            <person name="Kuwahara H."/>
            <person name="Murakami T."/>
            <person name="Takahashi K."/>
            <person name="Kajitani R."/>
            <person name="Toyoda A."/>
            <person name="Itoh T."/>
            <person name="Ohkuma M."/>
            <person name="Hongoh Y."/>
        </authorList>
    </citation>
    <scope>NUCLEOTIDE SEQUENCE [LARGE SCALE GENOMIC DNA]</scope>
    <source>
        <strain evidence="18">ZnDsv-02</strain>
    </source>
</reference>
<dbReference type="AlphaFoldDB" id="A0A6L2R509"/>
<comment type="function">
    <text evidence="15">Catalyzes the NADPH-dependent formation of L-aspartate-semialdehyde (L-ASA) by the reductive dephosphorylation of L-aspartyl-4-phosphate.</text>
</comment>
<comment type="catalytic activity">
    <reaction evidence="14 15">
        <text>L-aspartate 4-semialdehyde + phosphate + NADP(+) = 4-phospho-L-aspartate + NADPH + H(+)</text>
        <dbReference type="Rhea" id="RHEA:24284"/>
        <dbReference type="ChEBI" id="CHEBI:15378"/>
        <dbReference type="ChEBI" id="CHEBI:43474"/>
        <dbReference type="ChEBI" id="CHEBI:57535"/>
        <dbReference type="ChEBI" id="CHEBI:57783"/>
        <dbReference type="ChEBI" id="CHEBI:58349"/>
        <dbReference type="ChEBI" id="CHEBI:537519"/>
        <dbReference type="EC" id="1.2.1.11"/>
    </reaction>
</comment>
<evidence type="ECO:0000256" key="11">
    <source>
        <dbReference type="ARBA" id="ARBA00023002"/>
    </source>
</evidence>
<feature type="active site" description="Acyl-thioester intermediate" evidence="15 16">
    <location>
        <position position="134"/>
    </location>
</feature>
<comment type="caution">
    <text evidence="15">Lacks conserved residue(s) required for the propagation of feature annotation.</text>
</comment>
<dbReference type="GO" id="GO:0009088">
    <property type="term" value="P:threonine biosynthetic process"/>
    <property type="evidence" value="ECO:0007669"/>
    <property type="project" value="UniProtKB-UniRule"/>
</dbReference>
<feature type="binding site" evidence="15">
    <location>
        <begin position="45"/>
        <end position="46"/>
    </location>
    <ligand>
        <name>NADP(+)</name>
        <dbReference type="ChEBI" id="CHEBI:58349"/>
    </ligand>
</feature>
<feature type="active site" description="Proton acceptor" evidence="15 16">
    <location>
        <position position="247"/>
    </location>
</feature>
<evidence type="ECO:0000256" key="15">
    <source>
        <dbReference type="HAMAP-Rule" id="MF_02121"/>
    </source>
</evidence>
<dbReference type="Pfam" id="PF01118">
    <property type="entry name" value="Semialdhyde_dh"/>
    <property type="match status" value="1"/>
</dbReference>
<feature type="binding site" evidence="15">
    <location>
        <begin position="17"/>
        <end position="20"/>
    </location>
    <ligand>
        <name>NADP(+)</name>
        <dbReference type="ChEBI" id="CHEBI:58349"/>
    </ligand>
</feature>
<comment type="pathway">
    <text evidence="1 15">Amino-acid biosynthesis; L-methionine biosynthesis via de novo pathway; L-homoserine from L-aspartate: step 2/3.</text>
</comment>
<keyword evidence="10 15" id="KW-0220">Diaminopimelate biosynthesis</keyword>
<evidence type="ECO:0000313" key="19">
    <source>
        <dbReference type="Proteomes" id="UP000505077"/>
    </source>
</evidence>
<dbReference type="CDD" id="cd02316">
    <property type="entry name" value="VcASADH2_like_N"/>
    <property type="match status" value="1"/>
</dbReference>
<comment type="subunit">
    <text evidence="5 15">Homodimer.</text>
</comment>
<comment type="similarity">
    <text evidence="4 15">Belongs to the aspartate-semialdehyde dehydrogenase family.</text>
</comment>
<name>A0A6L2R509_9BACT</name>
<evidence type="ECO:0000256" key="9">
    <source>
        <dbReference type="ARBA" id="ARBA00022857"/>
    </source>
</evidence>
<evidence type="ECO:0000256" key="8">
    <source>
        <dbReference type="ARBA" id="ARBA00022697"/>
    </source>
</evidence>
<evidence type="ECO:0000256" key="4">
    <source>
        <dbReference type="ARBA" id="ARBA00010584"/>
    </source>
</evidence>
<dbReference type="GO" id="GO:0004073">
    <property type="term" value="F:aspartate-semialdehyde dehydrogenase activity"/>
    <property type="evidence" value="ECO:0007669"/>
    <property type="project" value="UniProtKB-UniRule"/>
</dbReference>
<dbReference type="GO" id="GO:0071266">
    <property type="term" value="P:'de novo' L-methionine biosynthetic process"/>
    <property type="evidence" value="ECO:0007669"/>
    <property type="project" value="UniProtKB-UniRule"/>
</dbReference>
<dbReference type="UniPathway" id="UPA00051">
    <property type="reaction ID" value="UER00464"/>
</dbReference>
<dbReference type="GO" id="GO:0009097">
    <property type="term" value="P:isoleucine biosynthetic process"/>
    <property type="evidence" value="ECO:0007669"/>
    <property type="project" value="UniProtKB-UniRule"/>
</dbReference>
<dbReference type="GO" id="GO:0046983">
    <property type="term" value="F:protein dimerization activity"/>
    <property type="evidence" value="ECO:0007669"/>
    <property type="project" value="InterPro"/>
</dbReference>
<dbReference type="UniPathway" id="UPA00050">
    <property type="reaction ID" value="UER00463"/>
</dbReference>
<keyword evidence="12 15" id="KW-0457">Lysine biosynthesis</keyword>
<dbReference type="SMART" id="SM00859">
    <property type="entry name" value="Semialdhyde_dh"/>
    <property type="match status" value="1"/>
</dbReference>
<evidence type="ECO:0000256" key="12">
    <source>
        <dbReference type="ARBA" id="ARBA00023154"/>
    </source>
</evidence>
<feature type="binding site" evidence="15">
    <location>
        <position position="320"/>
    </location>
    <ligand>
        <name>NADP(+)</name>
        <dbReference type="ChEBI" id="CHEBI:58349"/>
    </ligand>
</feature>
<keyword evidence="13 15" id="KW-0486">Methionine biosynthesis</keyword>
<dbReference type="UniPathway" id="UPA00034">
    <property type="reaction ID" value="UER00016"/>
</dbReference>
<evidence type="ECO:0000256" key="2">
    <source>
        <dbReference type="ARBA" id="ARBA00005076"/>
    </source>
</evidence>
<gene>
    <name evidence="15 18" type="primary">asd</name>
    <name evidence="18" type="ORF">ZNDK_0431</name>
</gene>
<keyword evidence="8 15" id="KW-0791">Threonine biosynthesis</keyword>
<evidence type="ECO:0000256" key="1">
    <source>
        <dbReference type="ARBA" id="ARBA00005021"/>
    </source>
</evidence>
<dbReference type="Gene3D" id="3.30.360.10">
    <property type="entry name" value="Dihydrodipicolinate Reductase, domain 2"/>
    <property type="match status" value="1"/>
</dbReference>
<evidence type="ECO:0000256" key="16">
    <source>
        <dbReference type="PIRSR" id="PIRSR000148-1"/>
    </source>
</evidence>
<feature type="domain" description="Semialdehyde dehydrogenase NAD-binding" evidence="17">
    <location>
        <begin position="10"/>
        <end position="125"/>
    </location>
</feature>